<dbReference type="InParanoid" id="T1HVU4"/>
<sequence length="31" mass="3581">IGIFAILAVLEMMRHLEACRCFNVNFKLIQS</sequence>
<keyword evidence="2" id="KW-1185">Reference proteome</keyword>
<evidence type="ECO:0000313" key="1">
    <source>
        <dbReference type="EnsemblMetazoa" id="RPRC008164-PA"/>
    </source>
</evidence>
<dbReference type="EMBL" id="ACPB03043244">
    <property type="status" value="NOT_ANNOTATED_CDS"/>
    <property type="molecule type" value="Genomic_DNA"/>
</dbReference>
<evidence type="ECO:0000313" key="2">
    <source>
        <dbReference type="Proteomes" id="UP000015103"/>
    </source>
</evidence>
<protein>
    <submittedName>
        <fullName evidence="1">Uncharacterized protein</fullName>
    </submittedName>
</protein>
<dbReference type="HOGENOM" id="CLU_3401384_0_0_1"/>
<proteinExistence type="predicted"/>
<name>T1HVU4_RHOPR</name>
<reference evidence="1" key="1">
    <citation type="submission" date="2015-05" db="UniProtKB">
        <authorList>
            <consortium name="EnsemblMetazoa"/>
        </authorList>
    </citation>
    <scope>IDENTIFICATION</scope>
</reference>
<dbReference type="VEuPathDB" id="VectorBase:RPRC008164"/>
<accession>T1HVU4</accession>
<dbReference type="Proteomes" id="UP000015103">
    <property type="component" value="Unassembled WGS sequence"/>
</dbReference>
<organism evidence="1 2">
    <name type="scientific">Rhodnius prolixus</name>
    <name type="common">Triatomid bug</name>
    <dbReference type="NCBI Taxonomy" id="13249"/>
    <lineage>
        <taxon>Eukaryota</taxon>
        <taxon>Metazoa</taxon>
        <taxon>Ecdysozoa</taxon>
        <taxon>Arthropoda</taxon>
        <taxon>Hexapoda</taxon>
        <taxon>Insecta</taxon>
        <taxon>Pterygota</taxon>
        <taxon>Neoptera</taxon>
        <taxon>Paraneoptera</taxon>
        <taxon>Hemiptera</taxon>
        <taxon>Heteroptera</taxon>
        <taxon>Panheteroptera</taxon>
        <taxon>Cimicomorpha</taxon>
        <taxon>Reduviidae</taxon>
        <taxon>Triatominae</taxon>
        <taxon>Rhodnius</taxon>
    </lineage>
</organism>
<dbReference type="EnsemblMetazoa" id="RPRC008164-RA">
    <property type="protein sequence ID" value="RPRC008164-PA"/>
    <property type="gene ID" value="RPRC008164"/>
</dbReference>
<dbReference type="AlphaFoldDB" id="T1HVU4"/>